<evidence type="ECO:0000256" key="7">
    <source>
        <dbReference type="ARBA" id="ARBA00035192"/>
    </source>
</evidence>
<sequence length="203" mass="23450">MSVALSRCLCRALSRQTAPLSLLSGEHHHAVQSPWFAPVMTLKTSAPLRAEPKKKKKVDPRREQLLRDRLKKKLKRLEKVPPEYIPIEDFITPAKCKDETRERSIPSLSFEEKEGRALLLKEWSHYKREQHMAEVKAIELALEAQREALEELKLESEELYQAALKPDPLLFPFSHEGPVNTPPKTQYDAPDGKYNDITRVYTQ</sequence>
<accession>A0AAJ7LQ83</accession>
<organism evidence="11 12">
    <name type="scientific">Lates calcarifer</name>
    <name type="common">Barramundi</name>
    <name type="synonym">Holocentrus calcarifer</name>
    <dbReference type="NCBI Taxonomy" id="8187"/>
    <lineage>
        <taxon>Eukaryota</taxon>
        <taxon>Metazoa</taxon>
        <taxon>Chordata</taxon>
        <taxon>Craniata</taxon>
        <taxon>Vertebrata</taxon>
        <taxon>Euteleostomi</taxon>
        <taxon>Actinopterygii</taxon>
        <taxon>Neopterygii</taxon>
        <taxon>Teleostei</taxon>
        <taxon>Neoteleostei</taxon>
        <taxon>Acanthomorphata</taxon>
        <taxon>Carangaria</taxon>
        <taxon>Carangaria incertae sedis</taxon>
        <taxon>Centropomidae</taxon>
        <taxon>Lates</taxon>
    </lineage>
</organism>
<evidence type="ECO:0000256" key="6">
    <source>
        <dbReference type="ARBA" id="ARBA00023274"/>
    </source>
</evidence>
<keyword evidence="3" id="KW-0809">Transit peptide</keyword>
<keyword evidence="6" id="KW-0687">Ribonucleoprotein</keyword>
<dbReference type="Pfam" id="PF09812">
    <property type="entry name" value="MRP-L28"/>
    <property type="match status" value="1"/>
</dbReference>
<evidence type="ECO:0000256" key="1">
    <source>
        <dbReference type="ARBA" id="ARBA00004173"/>
    </source>
</evidence>
<dbReference type="FunFam" id="6.10.250.3440:FF:000001">
    <property type="entry name" value="Mitochondrial ribosomal protein L40"/>
    <property type="match status" value="1"/>
</dbReference>
<dbReference type="PANTHER" id="PTHR13359">
    <property type="entry name" value="39S RIBOSOMAL PROTEIN L40, MITOCHONDRIAL"/>
    <property type="match status" value="1"/>
</dbReference>
<dbReference type="GeneID" id="108881700"/>
<proteinExistence type="inferred from homology"/>
<evidence type="ECO:0000256" key="9">
    <source>
        <dbReference type="SAM" id="Coils"/>
    </source>
</evidence>
<feature type="region of interest" description="Disordered" evidence="10">
    <location>
        <begin position="173"/>
        <end position="195"/>
    </location>
</feature>
<dbReference type="InterPro" id="IPR019192">
    <property type="entry name" value="Ribosomal_mL40"/>
</dbReference>
<dbReference type="Proteomes" id="UP000694890">
    <property type="component" value="Linkage group LG13"/>
</dbReference>
<dbReference type="KEGG" id="lcf:108881700"/>
<keyword evidence="4 12" id="KW-0689">Ribosomal protein</keyword>
<comment type="subcellular location">
    <subcellularLocation>
        <location evidence="1">Mitochondrion</location>
    </subcellularLocation>
</comment>
<evidence type="ECO:0000256" key="4">
    <source>
        <dbReference type="ARBA" id="ARBA00022980"/>
    </source>
</evidence>
<keyword evidence="5" id="KW-0496">Mitochondrion</keyword>
<evidence type="ECO:0000256" key="3">
    <source>
        <dbReference type="ARBA" id="ARBA00022946"/>
    </source>
</evidence>
<dbReference type="InterPro" id="IPR039145">
    <property type="entry name" value="Ribosomal_mL40_metazoa/plant"/>
</dbReference>
<dbReference type="GO" id="GO:0005762">
    <property type="term" value="C:mitochondrial large ribosomal subunit"/>
    <property type="evidence" value="ECO:0007669"/>
    <property type="project" value="InterPro"/>
</dbReference>
<evidence type="ECO:0000313" key="11">
    <source>
        <dbReference type="Proteomes" id="UP000694890"/>
    </source>
</evidence>
<dbReference type="CTD" id="64976"/>
<name>A0AAJ7LQ83_LATCA</name>
<evidence type="ECO:0000256" key="2">
    <source>
        <dbReference type="ARBA" id="ARBA00009360"/>
    </source>
</evidence>
<protein>
    <recommendedName>
        <fullName evidence="7">Large ribosomal subunit protein mL40</fullName>
    </recommendedName>
    <alternativeName>
        <fullName evidence="8">39S ribosomal protein L40, mitochondrial</fullName>
    </alternativeName>
</protein>
<feature type="coiled-coil region" evidence="9">
    <location>
        <begin position="128"/>
        <end position="162"/>
    </location>
</feature>
<evidence type="ECO:0000256" key="10">
    <source>
        <dbReference type="SAM" id="MobiDB-lite"/>
    </source>
</evidence>
<dbReference type="AlphaFoldDB" id="A0AAJ7LQ83"/>
<dbReference type="RefSeq" id="XP_018529314.1">
    <property type="nucleotide sequence ID" value="XM_018673798.2"/>
</dbReference>
<dbReference type="Gene3D" id="6.10.250.3440">
    <property type="match status" value="1"/>
</dbReference>
<evidence type="ECO:0000256" key="8">
    <source>
        <dbReference type="ARBA" id="ARBA00083752"/>
    </source>
</evidence>
<keyword evidence="9" id="KW-0175">Coiled coil</keyword>
<evidence type="ECO:0000313" key="12">
    <source>
        <dbReference type="RefSeq" id="XP_018529314.1"/>
    </source>
</evidence>
<reference evidence="12" key="1">
    <citation type="submission" date="2025-08" db="UniProtKB">
        <authorList>
            <consortium name="RefSeq"/>
        </authorList>
    </citation>
    <scope>IDENTIFICATION</scope>
    <source>
        <tissue evidence="12">Brain</tissue>
    </source>
</reference>
<evidence type="ECO:0000256" key="5">
    <source>
        <dbReference type="ARBA" id="ARBA00023128"/>
    </source>
</evidence>
<comment type="similarity">
    <text evidence="2">Belongs to the mitochondrion-specific ribosomal protein mL40 family.</text>
</comment>
<gene>
    <name evidence="12" type="primary">mrpl40</name>
</gene>
<dbReference type="PANTHER" id="PTHR13359:SF2">
    <property type="entry name" value="LARGE RIBOSOMAL SUBUNIT PROTEIN ML40"/>
    <property type="match status" value="1"/>
</dbReference>